<dbReference type="Pfam" id="PF01590">
    <property type="entry name" value="GAF"/>
    <property type="match status" value="1"/>
</dbReference>
<keyword evidence="3" id="KW-1185">Reference proteome</keyword>
<sequence length="231" mass="24426">MSPLAGFDDWLHSALADQADKAGQSVDAYVAQAVAARLMDDVTRRHGDTGDLLARLTGAGIAVPGYVDAPDPVVADPERLRALHATGLLDAPREVAYDRIADMAATALATPGAAVTLVDRDRQFFVAMHGAAGDSPEERQTPLDRSVCQYAVATGEPLVVTDARIDPVLKDNPAVTDGTVVAYLGIPLIDAGQHAIGTLCVWDTHPRDWTSGHVNTLRDLAQLASNRIFSA</sequence>
<evidence type="ECO:0000313" key="2">
    <source>
        <dbReference type="EMBL" id="SRX78509.1"/>
    </source>
</evidence>
<dbReference type="PANTHER" id="PTHR43102:SF2">
    <property type="entry name" value="GAF DOMAIN-CONTAINING PROTEIN"/>
    <property type="match status" value="1"/>
</dbReference>
<dbReference type="Gene3D" id="3.30.450.40">
    <property type="match status" value="1"/>
</dbReference>
<dbReference type="PANTHER" id="PTHR43102">
    <property type="entry name" value="SLR1143 PROTEIN"/>
    <property type="match status" value="1"/>
</dbReference>
<proteinExistence type="predicted"/>
<dbReference type="InterPro" id="IPR029016">
    <property type="entry name" value="GAF-like_dom_sf"/>
</dbReference>
<accession>A0A375YBM3</accession>
<evidence type="ECO:0000259" key="1">
    <source>
        <dbReference type="SMART" id="SM00065"/>
    </source>
</evidence>
<protein>
    <submittedName>
        <fullName evidence="2">PAS domain-containing protein [Singulisphaera acidiphila DSM]</fullName>
    </submittedName>
</protein>
<dbReference type="SMART" id="SM00065">
    <property type="entry name" value="GAF"/>
    <property type="match status" value="1"/>
</dbReference>
<feature type="domain" description="GAF" evidence="1">
    <location>
        <begin position="92"/>
        <end position="231"/>
    </location>
</feature>
<dbReference type="AlphaFoldDB" id="A0A375YBM3"/>
<reference evidence="2 3" key="1">
    <citation type="submission" date="2018-05" db="EMBL/GenBank/DDBJ databases">
        <authorList>
            <consortium name="IHU Genomes"/>
        </authorList>
    </citation>
    <scope>NUCLEOTIDE SEQUENCE [LARGE SCALE GENOMIC DNA]</scope>
    <source>
        <strain evidence="2 3">P7335</strain>
    </source>
</reference>
<organism evidence="2 3">
    <name type="scientific">Mycolicibacterium parafortuitum</name>
    <name type="common">Mycobacterium parafortuitum</name>
    <dbReference type="NCBI Taxonomy" id="39692"/>
    <lineage>
        <taxon>Bacteria</taxon>
        <taxon>Bacillati</taxon>
        <taxon>Actinomycetota</taxon>
        <taxon>Actinomycetes</taxon>
        <taxon>Mycobacteriales</taxon>
        <taxon>Mycobacteriaceae</taxon>
        <taxon>Mycolicibacterium</taxon>
    </lineage>
</organism>
<dbReference type="STRING" id="39692.BST38_04025"/>
<gene>
    <name evidence="2" type="ORF">MPP7335_00233</name>
</gene>
<dbReference type="SUPFAM" id="SSF55781">
    <property type="entry name" value="GAF domain-like"/>
    <property type="match status" value="1"/>
</dbReference>
<evidence type="ECO:0000313" key="3">
    <source>
        <dbReference type="Proteomes" id="UP000252008"/>
    </source>
</evidence>
<dbReference type="EMBL" id="UEGS01000001">
    <property type="protein sequence ID" value="SRX78509.1"/>
    <property type="molecule type" value="Genomic_DNA"/>
</dbReference>
<dbReference type="Proteomes" id="UP000252008">
    <property type="component" value="Unassembled WGS sequence"/>
</dbReference>
<dbReference type="InterPro" id="IPR003018">
    <property type="entry name" value="GAF"/>
</dbReference>
<name>A0A375YBM3_MYCPF</name>